<evidence type="ECO:0000313" key="2">
    <source>
        <dbReference type="Proteomes" id="UP000300340"/>
    </source>
</evidence>
<accession>A0A4P8ND79</accession>
<evidence type="ECO:0000313" key="1">
    <source>
        <dbReference type="EMBL" id="QCQ65281.1"/>
    </source>
</evidence>
<name>A0A4P8ND79_9CAUD</name>
<dbReference type="EMBL" id="MK796797">
    <property type="protein sequence ID" value="QCQ65281.1"/>
    <property type="molecule type" value="Genomic_DNA"/>
</dbReference>
<sequence length="186" mass="20965">MNETNTKLEESRSLAIVAAVSSIDIAERRGKINALEQAMLQEEQVPIDVNHRFNGGIYAREITIPKGTLLTGRIHKFDHFDIMLSGDISVSTDTGEVKRLTGLNIMEGKAGKKRAGYAHEDTHWITFHCAEERNPEEMYEFLTCGSFEELEEFNHLLEQAMKQIEHDEAVLTECAKAIVDKGDLCQ</sequence>
<evidence type="ECO:0008006" key="3">
    <source>
        <dbReference type="Google" id="ProtNLM"/>
    </source>
</evidence>
<organism evidence="1 2">
    <name type="scientific">Shewanella phage X14</name>
    <dbReference type="NCBI Taxonomy" id="2576871"/>
    <lineage>
        <taxon>Viruses</taxon>
        <taxon>Duplodnaviria</taxon>
        <taxon>Heunggongvirae</taxon>
        <taxon>Uroviricota</taxon>
        <taxon>Caudoviricetes</taxon>
        <taxon>Bocovirus</taxon>
        <taxon>Bocovirus X14</taxon>
    </lineage>
</organism>
<dbReference type="GeneID" id="77953368"/>
<proteinExistence type="predicted"/>
<keyword evidence="2" id="KW-1185">Reference proteome</keyword>
<dbReference type="Proteomes" id="UP000300340">
    <property type="component" value="Segment"/>
</dbReference>
<reference evidence="1 2" key="1">
    <citation type="submission" date="2019-04" db="EMBL/GenBank/DDBJ databases">
        <title>Characterization and complete genome sequence analysis of a novel Podoviridae phage X14.</title>
        <authorList>
            <person name="Liu Y."/>
        </authorList>
    </citation>
    <scope>NUCLEOTIDE SEQUENCE [LARGE SCALE GENOMIC DNA]</scope>
</reference>
<protein>
    <recommendedName>
        <fullName evidence="3">Coil containing protein</fullName>
    </recommendedName>
</protein>
<dbReference type="KEGG" id="vg:77953368"/>
<dbReference type="RefSeq" id="YP_010677002.1">
    <property type="nucleotide sequence ID" value="NC_071016.1"/>
</dbReference>